<sequence length="93" mass="10619">MKIKIKEGFLLRKVAGDHVVVPVGEAGKVFHGMIRLNDTGAFLWEQCRKETTKEQVLQAMAEKYEVDESVAADDLDRFLQQLRNAEILEETNE</sequence>
<dbReference type="EMBL" id="RCYR01000012">
    <property type="protein sequence ID" value="RYS80148.1"/>
    <property type="molecule type" value="Genomic_DNA"/>
</dbReference>
<protein>
    <submittedName>
        <fullName evidence="1">Coenzyme PQQ synthesis protein D (PqqD)</fullName>
    </submittedName>
    <submittedName>
        <fullName evidence="2">PqqD family protein</fullName>
    </submittedName>
</protein>
<dbReference type="RefSeq" id="WP_004847983.1">
    <property type="nucleotide sequence ID" value="NZ_AP028249.1"/>
</dbReference>
<evidence type="ECO:0000313" key="3">
    <source>
        <dbReference type="Proteomes" id="UP000095787"/>
    </source>
</evidence>
<gene>
    <name evidence="2" type="ORF">EAI93_07665</name>
    <name evidence="1" type="ORF">ERS852456_01253</name>
</gene>
<dbReference type="AlphaFoldDB" id="A0A174B457"/>
<evidence type="ECO:0000313" key="2">
    <source>
        <dbReference type="EMBL" id="RYS80148.1"/>
    </source>
</evidence>
<evidence type="ECO:0000313" key="4">
    <source>
        <dbReference type="Proteomes" id="UP000292665"/>
    </source>
</evidence>
<dbReference type="Proteomes" id="UP000095787">
    <property type="component" value="Unassembled WGS sequence"/>
</dbReference>
<dbReference type="EMBL" id="CYZO01000013">
    <property type="protein sequence ID" value="CUN95881.1"/>
    <property type="molecule type" value="Genomic_DNA"/>
</dbReference>
<proteinExistence type="predicted"/>
<accession>A0A174B457</accession>
<dbReference type="InterPro" id="IPR041881">
    <property type="entry name" value="PqqD_sf"/>
</dbReference>
<dbReference type="GeneID" id="97330000"/>
<dbReference type="InterPro" id="IPR008792">
    <property type="entry name" value="PQQD"/>
</dbReference>
<dbReference type="Proteomes" id="UP000292665">
    <property type="component" value="Unassembled WGS sequence"/>
</dbReference>
<dbReference type="Gene3D" id="1.10.10.1150">
    <property type="entry name" value="Coenzyme PQQ synthesis protein D (PqqD)"/>
    <property type="match status" value="1"/>
</dbReference>
<reference evidence="2 4" key="2">
    <citation type="journal article" date="2019" name="Science, e1252229">
        <title>Invertible promoters mediate bacterial phase variation, antibiotic resistance, and host adaptation in the gut.</title>
        <authorList>
            <person name="Jiang X."/>
            <person name="Hall A.B."/>
            <person name="Arthur T.D."/>
            <person name="Plichta D.R."/>
            <person name="Covington C.T."/>
            <person name="Poyet M."/>
            <person name="Crothers J."/>
            <person name="Moses P.L."/>
            <person name="Tolonen A.C."/>
            <person name="Vlamakis H."/>
            <person name="Alm E.J."/>
            <person name="Xavier R.J."/>
        </authorList>
    </citation>
    <scope>NUCLEOTIDE SEQUENCE [LARGE SCALE GENOMIC DNA]</scope>
    <source>
        <strain evidence="2">Aa_0143</strain>
        <strain evidence="4">aa_0143</strain>
    </source>
</reference>
<organism evidence="1 3">
    <name type="scientific">[Ruminococcus] torques</name>
    <dbReference type="NCBI Taxonomy" id="33039"/>
    <lineage>
        <taxon>Bacteria</taxon>
        <taxon>Bacillati</taxon>
        <taxon>Bacillota</taxon>
        <taxon>Clostridia</taxon>
        <taxon>Lachnospirales</taxon>
        <taxon>Lachnospiraceae</taxon>
        <taxon>Mediterraneibacter</taxon>
    </lineage>
</organism>
<reference evidence="1 3" key="1">
    <citation type="submission" date="2015-09" db="EMBL/GenBank/DDBJ databases">
        <authorList>
            <consortium name="Pathogen Informatics"/>
        </authorList>
    </citation>
    <scope>NUCLEOTIDE SEQUENCE [LARGE SCALE GENOMIC DNA]</scope>
    <source>
        <strain evidence="1 3">2789STDY5834841</strain>
    </source>
</reference>
<dbReference type="Pfam" id="PF05402">
    <property type="entry name" value="PqqD"/>
    <property type="match status" value="1"/>
</dbReference>
<name>A0A174B457_9FIRM</name>
<evidence type="ECO:0000313" key="1">
    <source>
        <dbReference type="EMBL" id="CUN95881.1"/>
    </source>
</evidence>